<keyword evidence="1" id="KW-0472">Membrane</keyword>
<reference evidence="3 4" key="1">
    <citation type="journal article" date="2018" name="Front. Microbiol.">
        <title>Hydrolytic Capabilities as a Key to Environmental Success: Chitinolytic and Cellulolytic Acidobacteria From Acidic Sub-arctic Soils and Boreal Peatlands.</title>
        <authorList>
            <person name="Belova S.E."/>
            <person name="Ravin N.V."/>
            <person name="Pankratov T.A."/>
            <person name="Rakitin A.L."/>
            <person name="Ivanova A.A."/>
            <person name="Beletsky A.V."/>
            <person name="Mardanov A.V."/>
            <person name="Sinninghe Damste J.S."/>
            <person name="Dedysh S.N."/>
        </authorList>
    </citation>
    <scope>NUCLEOTIDE SEQUENCE [LARGE SCALE GENOMIC DNA]</scope>
    <source>
        <strain evidence="3 4">SBC82</strain>
    </source>
</reference>
<keyword evidence="1" id="KW-0812">Transmembrane</keyword>
<dbReference type="SUPFAM" id="SSF53850">
    <property type="entry name" value="Periplasmic binding protein-like II"/>
    <property type="match status" value="1"/>
</dbReference>
<organism evidence="3 4">
    <name type="scientific">Acidisarcina polymorpha</name>
    <dbReference type="NCBI Taxonomy" id="2211140"/>
    <lineage>
        <taxon>Bacteria</taxon>
        <taxon>Pseudomonadati</taxon>
        <taxon>Acidobacteriota</taxon>
        <taxon>Terriglobia</taxon>
        <taxon>Terriglobales</taxon>
        <taxon>Acidobacteriaceae</taxon>
        <taxon>Acidisarcina</taxon>
    </lineage>
</organism>
<evidence type="ECO:0000259" key="2">
    <source>
        <dbReference type="Pfam" id="PF09084"/>
    </source>
</evidence>
<dbReference type="KEGG" id="abas:ACPOL_0621"/>
<name>A0A2Z5FTE9_9BACT</name>
<dbReference type="Proteomes" id="UP000253606">
    <property type="component" value="Chromosome"/>
</dbReference>
<dbReference type="PANTHER" id="PTHR30024">
    <property type="entry name" value="ALIPHATIC SULFONATES-BINDING PROTEIN-RELATED"/>
    <property type="match status" value="1"/>
</dbReference>
<feature type="transmembrane region" description="Helical" evidence="1">
    <location>
        <begin position="15"/>
        <end position="34"/>
    </location>
</feature>
<evidence type="ECO:0000313" key="4">
    <source>
        <dbReference type="Proteomes" id="UP000253606"/>
    </source>
</evidence>
<dbReference type="EMBL" id="CP030840">
    <property type="protein sequence ID" value="AXC09992.1"/>
    <property type="molecule type" value="Genomic_DNA"/>
</dbReference>
<dbReference type="Gene3D" id="3.40.190.10">
    <property type="entry name" value="Periplasmic binding protein-like II"/>
    <property type="match status" value="1"/>
</dbReference>
<dbReference type="Pfam" id="PF09084">
    <property type="entry name" value="NMT1"/>
    <property type="match status" value="1"/>
</dbReference>
<keyword evidence="4" id="KW-1185">Reference proteome</keyword>
<accession>A0A2Z5FTE9</accession>
<evidence type="ECO:0000313" key="3">
    <source>
        <dbReference type="EMBL" id="AXC09992.1"/>
    </source>
</evidence>
<evidence type="ECO:0000256" key="1">
    <source>
        <dbReference type="SAM" id="Phobius"/>
    </source>
</evidence>
<protein>
    <submittedName>
        <fullName evidence="3">ABC-typetransport system</fullName>
    </submittedName>
</protein>
<feature type="domain" description="SsuA/THI5-like" evidence="2">
    <location>
        <begin position="97"/>
        <end position="257"/>
    </location>
</feature>
<dbReference type="AlphaFoldDB" id="A0A2Z5FTE9"/>
<keyword evidence="1" id="KW-1133">Transmembrane helix</keyword>
<gene>
    <name evidence="3" type="ORF">ACPOL_0621</name>
</gene>
<dbReference type="InterPro" id="IPR015168">
    <property type="entry name" value="SsuA/THI5"/>
</dbReference>
<dbReference type="PANTHER" id="PTHR30024:SF2">
    <property type="entry name" value="ABC TRANSPORTER SUBSTRATE-BINDING PROTEIN"/>
    <property type="match status" value="1"/>
</dbReference>
<proteinExistence type="predicted"/>
<sequence length="327" mass="35375">MTAGKAPTSDTQHGLVLVIGASTGLGLSYLPLTIMEKNKLLEKHAAALGFNATLQVKHYPTAAPMYDDLLSGKIGFAGGGVTQLLTSWDKTHADPILEVKGIATLNAMPLYLVTSNTKVKTVADFTSKDKIAVVAVRTSIEAVMLSMAAEKAFGSGQTNKLDPLTVAMGHPEAMKDLLNGESNIDAHIASSPYMYEELAKPGIHKVLDSYEVLGGPHTHNLVWTTTKFHDTNPKLVEAFVAALQEALDLIKSDPARAAAIDLKTGNDKSLSAAQIEEIIRKPENHWTEIPLRIRDFATFMYRTGLISTMPLDSHELFFNDVKNLPGN</sequence>